<dbReference type="EMBL" id="CP066026">
    <property type="protein sequence ID" value="QQB89268.1"/>
    <property type="molecule type" value="Genomic_DNA"/>
</dbReference>
<evidence type="ECO:0000256" key="1">
    <source>
        <dbReference type="SAM" id="MobiDB-lite"/>
    </source>
</evidence>
<accession>A0A7T4GIA3</accession>
<feature type="compositionally biased region" description="Basic and acidic residues" evidence="1">
    <location>
        <begin position="1"/>
        <end position="12"/>
    </location>
</feature>
<keyword evidence="3" id="KW-1185">Reference proteome</keyword>
<feature type="region of interest" description="Disordered" evidence="1">
    <location>
        <begin position="1"/>
        <end position="29"/>
    </location>
</feature>
<organism evidence="2 3">
    <name type="scientific">Brevundimonas diminuta</name>
    <name type="common">Pseudomonas diminuta</name>
    <dbReference type="NCBI Taxonomy" id="293"/>
    <lineage>
        <taxon>Bacteria</taxon>
        <taxon>Pseudomonadati</taxon>
        <taxon>Pseudomonadota</taxon>
        <taxon>Alphaproteobacteria</taxon>
        <taxon>Caulobacterales</taxon>
        <taxon>Caulobacteraceae</taxon>
        <taxon>Brevundimonas</taxon>
    </lineage>
</organism>
<reference evidence="2 3" key="1">
    <citation type="submission" date="2020-12" db="EMBL/GenBank/DDBJ databases">
        <title>FDA dAtabase for Regulatory Grade micrObial Sequences (FDA-ARGOS): Supporting development and validation of Infectious Disease Dx tests.</title>
        <authorList>
            <person name="Kerrigan L."/>
            <person name="Long C."/>
            <person name="Tallon L."/>
            <person name="Sadzewicz L."/>
            <person name="Zhao X."/>
            <person name="Boylan J."/>
            <person name="Ott S."/>
            <person name="Bowen H."/>
            <person name="Vavikolanu K."/>
            <person name="Mehta A."/>
            <person name="Aluvathingal J."/>
            <person name="Nadendla S."/>
            <person name="Yan Y."/>
            <person name="Sichtig H."/>
        </authorList>
    </citation>
    <scope>NUCLEOTIDE SEQUENCE [LARGE SCALE GENOMIC DNA]</scope>
    <source>
        <strain evidence="2 3">FDAARGOS_1026</strain>
    </source>
</reference>
<evidence type="ECO:0000313" key="2">
    <source>
        <dbReference type="EMBL" id="QQB89268.1"/>
    </source>
</evidence>
<name>A0A7T4GIA3_BREDI</name>
<protein>
    <submittedName>
        <fullName evidence="2">Uncharacterized protein</fullName>
    </submittedName>
</protein>
<dbReference type="RefSeq" id="WP_164917971.1">
    <property type="nucleotide sequence ID" value="NZ_BJNC01000001.1"/>
</dbReference>
<dbReference type="Proteomes" id="UP000596117">
    <property type="component" value="Chromosome"/>
</dbReference>
<gene>
    <name evidence="2" type="ORF">I6H83_02160</name>
</gene>
<evidence type="ECO:0000313" key="3">
    <source>
        <dbReference type="Proteomes" id="UP000596117"/>
    </source>
</evidence>
<sequence length="56" mass="6396">MFNRTPKPDHEAASILPEPPEADYSDELNDTHMAALRSVWTQDESAMGPVVHEFQW</sequence>
<proteinExistence type="predicted"/>